<feature type="compositionally biased region" description="Basic and acidic residues" evidence="4">
    <location>
        <begin position="294"/>
        <end position="310"/>
    </location>
</feature>
<keyword evidence="3" id="KW-0863">Zinc-finger</keyword>
<feature type="domain" description="C3H1-type" evidence="6">
    <location>
        <begin position="686"/>
        <end position="712"/>
    </location>
</feature>
<evidence type="ECO:0000256" key="2">
    <source>
        <dbReference type="PROSITE-ProRule" id="PRU00339"/>
    </source>
</evidence>
<feature type="repeat" description="TPR" evidence="2">
    <location>
        <begin position="373"/>
        <end position="406"/>
    </location>
</feature>
<dbReference type="InterPro" id="IPR011990">
    <property type="entry name" value="TPR-like_helical_dom_sf"/>
</dbReference>
<dbReference type="PROSITE" id="PS50103">
    <property type="entry name" value="ZF_C3H1"/>
    <property type="match status" value="1"/>
</dbReference>
<protein>
    <submittedName>
        <fullName evidence="7">Tetratricopeptide repeat domain 31</fullName>
    </submittedName>
</protein>
<dbReference type="AlphaFoldDB" id="A0A8C4YTM6"/>
<keyword evidence="8" id="KW-1185">Reference proteome</keyword>
<keyword evidence="1" id="KW-0694">RNA-binding</keyword>
<dbReference type="GeneID" id="115643213"/>
<evidence type="ECO:0000256" key="3">
    <source>
        <dbReference type="PROSITE-ProRule" id="PRU00723"/>
    </source>
</evidence>
<dbReference type="InterPro" id="IPR000504">
    <property type="entry name" value="RRM_dom"/>
</dbReference>
<dbReference type="Ensembl" id="ENSGEVT00005031129.1">
    <property type="protein sequence ID" value="ENSGEVP00005029643.1"/>
    <property type="gene ID" value="ENSGEVG00005020714.1"/>
</dbReference>
<dbReference type="OrthoDB" id="2423701at2759"/>
<feature type="region of interest" description="Disordered" evidence="4">
    <location>
        <begin position="1"/>
        <end position="44"/>
    </location>
</feature>
<dbReference type="Gene3D" id="1.25.40.10">
    <property type="entry name" value="Tetratricopeptide repeat domain"/>
    <property type="match status" value="1"/>
</dbReference>
<dbReference type="InterPro" id="IPR012677">
    <property type="entry name" value="Nucleotide-bd_a/b_plait_sf"/>
</dbReference>
<sequence>MPNAGLGEAGAPGGPEQGPFPPGHFPQSLLPRYGWDPSSEHHKEEDLNNLMEKLMMENLYGSPNSAMKCKAQEIAVLRNPVGTSQRCREGPVPQPWPRSSFRTMHPAFCQVPHPALGESDSDEELCYYYDNDGDYYEDDDEEKWDVSSKECDAKTDEDSVPGTFCGFRKSFLCKDTSPAPPPQSSLDYQLLDLKLPQRQRVTAEEAEKNAKELVAEEERVKRKAEKKRLKKKRQKDRKRQEKLEQKLKPKPEMKSNEPCLNDDAEEEGAVMSLRKGPLDSSPSQRDPSKASAPRRGEGVRVQVRSEHMSTEEEMEDELDLSSTFVCKAQRKVGVKPLTPRKEKAPRAEHKEPDRKPQQEVPRPGQDVSAVDPSTVLAGYGNEAAARGYFQEAVLFFTEAVKLNPREHRLFGNRSYCYERMQQYDKALSDAHVALSLLPGWPKGFFRKGKALLGLKRYAEAKSTFLELLRLDSSHADAAAQLEICQVQLTLENGFNSFIGERSLPMEPSLGAMESQLAGSGEQARSWSPGSSGCGEGDEDGESGFVTITNSRSRGKGPGQQELRASGREIPASTRHPVATAHQAREWYAVWVGNVTPRITQKLLRRCFEEFGPIHSVRMLPEKYCAFINYTKKEAAEAAYAALQGAEVEGTKFVLQLKHPDHATPAPGRAGPGSALWPVGREPVRVPPTLECHFWRNAGCSYGADCRFRHLPHSKGLDKKLAQH</sequence>
<dbReference type="InterPro" id="IPR019734">
    <property type="entry name" value="TPR_rpt"/>
</dbReference>
<organism evidence="7 8">
    <name type="scientific">Gopherus evgoodei</name>
    <name type="common">Goodes thornscrub tortoise</name>
    <dbReference type="NCBI Taxonomy" id="1825980"/>
    <lineage>
        <taxon>Eukaryota</taxon>
        <taxon>Metazoa</taxon>
        <taxon>Chordata</taxon>
        <taxon>Craniata</taxon>
        <taxon>Vertebrata</taxon>
        <taxon>Euteleostomi</taxon>
        <taxon>Archelosauria</taxon>
        <taxon>Testudinata</taxon>
        <taxon>Testudines</taxon>
        <taxon>Cryptodira</taxon>
        <taxon>Durocryptodira</taxon>
        <taxon>Testudinoidea</taxon>
        <taxon>Testudinidae</taxon>
        <taxon>Gopherus</taxon>
    </lineage>
</organism>
<dbReference type="RefSeq" id="XP_030402955.1">
    <property type="nucleotide sequence ID" value="XM_030547095.1"/>
</dbReference>
<evidence type="ECO:0000259" key="6">
    <source>
        <dbReference type="PROSITE" id="PS50103"/>
    </source>
</evidence>
<dbReference type="GO" id="GO:0008270">
    <property type="term" value="F:zinc ion binding"/>
    <property type="evidence" value="ECO:0007669"/>
    <property type="project" value="UniProtKB-KW"/>
</dbReference>
<dbReference type="PROSITE" id="PS50005">
    <property type="entry name" value="TPR"/>
    <property type="match status" value="1"/>
</dbReference>
<feature type="region of interest" description="Disordered" evidence="4">
    <location>
        <begin position="513"/>
        <end position="577"/>
    </location>
</feature>
<dbReference type="PROSITE" id="PS50102">
    <property type="entry name" value="RRM"/>
    <property type="match status" value="1"/>
</dbReference>
<evidence type="ECO:0000313" key="7">
    <source>
        <dbReference type="Ensembl" id="ENSGEVP00005029643.1"/>
    </source>
</evidence>
<feature type="domain" description="RRM" evidence="5">
    <location>
        <begin position="587"/>
        <end position="659"/>
    </location>
</feature>
<feature type="compositionally biased region" description="Gly residues" evidence="4">
    <location>
        <begin position="7"/>
        <end position="16"/>
    </location>
</feature>
<keyword evidence="3" id="KW-0862">Zinc</keyword>
<accession>A0A8C4YTM6</accession>
<dbReference type="GeneTree" id="ENSGT00940000161036"/>
<keyword evidence="3" id="KW-0479">Metal-binding</keyword>
<feature type="compositionally biased region" description="Basic residues" evidence="4">
    <location>
        <begin position="221"/>
        <end position="237"/>
    </location>
</feature>
<dbReference type="SUPFAM" id="SSF54928">
    <property type="entry name" value="RNA-binding domain, RBD"/>
    <property type="match status" value="1"/>
</dbReference>
<dbReference type="Proteomes" id="UP000694390">
    <property type="component" value="Unassembled WGS sequence"/>
</dbReference>
<dbReference type="Gene3D" id="3.30.70.330">
    <property type="match status" value="1"/>
</dbReference>
<feature type="compositionally biased region" description="Basic and acidic residues" evidence="4">
    <location>
        <begin position="238"/>
        <end position="255"/>
    </location>
</feature>
<dbReference type="PANTHER" id="PTHR47678">
    <property type="entry name" value="TETRATRICOPEPTIDE REPEAT PROTEIN 31"/>
    <property type="match status" value="1"/>
</dbReference>
<dbReference type="GO" id="GO:0003723">
    <property type="term" value="F:RNA binding"/>
    <property type="evidence" value="ECO:0007669"/>
    <property type="project" value="UniProtKB-UniRule"/>
</dbReference>
<evidence type="ECO:0000313" key="8">
    <source>
        <dbReference type="Proteomes" id="UP000694390"/>
    </source>
</evidence>
<gene>
    <name evidence="7" type="primary">TTC31</name>
</gene>
<evidence type="ECO:0000256" key="1">
    <source>
        <dbReference type="PROSITE-ProRule" id="PRU00176"/>
    </source>
</evidence>
<evidence type="ECO:0000256" key="4">
    <source>
        <dbReference type="SAM" id="MobiDB-lite"/>
    </source>
</evidence>
<keyword evidence="2" id="KW-0802">TPR repeat</keyword>
<proteinExistence type="predicted"/>
<dbReference type="InterPro" id="IPR035979">
    <property type="entry name" value="RBD_domain_sf"/>
</dbReference>
<dbReference type="Pfam" id="PF00076">
    <property type="entry name" value="RRM_1"/>
    <property type="match status" value="1"/>
</dbReference>
<evidence type="ECO:0000259" key="5">
    <source>
        <dbReference type="PROSITE" id="PS50102"/>
    </source>
</evidence>
<reference evidence="7" key="2">
    <citation type="submission" date="2025-09" db="UniProtKB">
        <authorList>
            <consortium name="Ensembl"/>
        </authorList>
    </citation>
    <scope>IDENTIFICATION</scope>
</reference>
<reference evidence="7" key="1">
    <citation type="submission" date="2025-08" db="UniProtKB">
        <authorList>
            <consortium name="Ensembl"/>
        </authorList>
    </citation>
    <scope>IDENTIFICATION</scope>
</reference>
<name>A0A8C4YTM6_9SAUR</name>
<dbReference type="SMART" id="SM00360">
    <property type="entry name" value="RRM"/>
    <property type="match status" value="1"/>
</dbReference>
<feature type="zinc finger region" description="C3H1-type" evidence="3">
    <location>
        <begin position="686"/>
        <end position="712"/>
    </location>
</feature>
<dbReference type="CTD" id="64427"/>
<dbReference type="SUPFAM" id="SSF48452">
    <property type="entry name" value="TPR-like"/>
    <property type="match status" value="1"/>
</dbReference>
<feature type="compositionally biased region" description="Basic and acidic residues" evidence="4">
    <location>
        <begin position="202"/>
        <end position="220"/>
    </location>
</feature>
<dbReference type="SMART" id="SM00028">
    <property type="entry name" value="TPR"/>
    <property type="match status" value="3"/>
</dbReference>
<dbReference type="PANTHER" id="PTHR47678:SF1">
    <property type="entry name" value="TETRATRICOPEPTIDE REPEAT PROTEIN 31"/>
    <property type="match status" value="1"/>
</dbReference>
<feature type="region of interest" description="Disordered" evidence="4">
    <location>
        <begin position="202"/>
        <end position="319"/>
    </location>
</feature>
<feature type="region of interest" description="Disordered" evidence="4">
    <location>
        <begin position="335"/>
        <end position="370"/>
    </location>
</feature>
<dbReference type="Pfam" id="PF13181">
    <property type="entry name" value="TPR_8"/>
    <property type="match status" value="1"/>
</dbReference>
<dbReference type="InterPro" id="IPR000571">
    <property type="entry name" value="Znf_CCCH"/>
</dbReference>
<feature type="compositionally biased region" description="Basic and acidic residues" evidence="4">
    <location>
        <begin position="339"/>
        <end position="357"/>
    </location>
</feature>